<dbReference type="GO" id="GO:0016020">
    <property type="term" value="C:membrane"/>
    <property type="evidence" value="ECO:0007669"/>
    <property type="project" value="UniProtKB-SubCell"/>
</dbReference>
<dbReference type="Pfam" id="PF03015">
    <property type="entry name" value="Sterile"/>
    <property type="match status" value="1"/>
</dbReference>
<dbReference type="Proteomes" id="UP000327044">
    <property type="component" value="Unassembled WGS sequence"/>
</dbReference>
<dbReference type="InterPro" id="IPR026055">
    <property type="entry name" value="FAR"/>
</dbReference>
<comment type="function">
    <text evidence="10">Catalyzes the reduction of fatty acyl-CoA to fatty alcohols.</text>
</comment>
<dbReference type="EMBL" id="VVIM01000011">
    <property type="protein sequence ID" value="KAB0790965.1"/>
    <property type="molecule type" value="Genomic_DNA"/>
</dbReference>
<name>A0A5N4A0W2_PHOPY</name>
<comment type="caution">
    <text evidence="13">The sequence shown here is derived from an EMBL/GenBank/DDBJ whole genome shotgun (WGS) entry which is preliminary data.</text>
</comment>
<dbReference type="Gene3D" id="3.40.50.720">
    <property type="entry name" value="NAD(P)-binding Rossmann-like Domain"/>
    <property type="match status" value="1"/>
</dbReference>
<organism evidence="13 14">
    <name type="scientific">Photinus pyralis</name>
    <name type="common">Common eastern firefly</name>
    <name type="synonym">Lampyris pyralis</name>
    <dbReference type="NCBI Taxonomy" id="7054"/>
    <lineage>
        <taxon>Eukaryota</taxon>
        <taxon>Metazoa</taxon>
        <taxon>Ecdysozoa</taxon>
        <taxon>Arthropoda</taxon>
        <taxon>Hexapoda</taxon>
        <taxon>Insecta</taxon>
        <taxon>Pterygota</taxon>
        <taxon>Neoptera</taxon>
        <taxon>Endopterygota</taxon>
        <taxon>Coleoptera</taxon>
        <taxon>Polyphaga</taxon>
        <taxon>Elateriformia</taxon>
        <taxon>Elateroidea</taxon>
        <taxon>Lampyridae</taxon>
        <taxon>Lampyrinae</taxon>
        <taxon>Photinus</taxon>
    </lineage>
</organism>
<dbReference type="InterPro" id="IPR036291">
    <property type="entry name" value="NAD(P)-bd_dom_sf"/>
</dbReference>
<keyword evidence="7 10" id="KW-0443">Lipid metabolism</keyword>
<evidence type="ECO:0000313" key="14">
    <source>
        <dbReference type="Proteomes" id="UP000327044"/>
    </source>
</evidence>
<comment type="subcellular location">
    <subcellularLocation>
        <location evidence="1">Membrane</location>
        <topology evidence="1">Multi-pass membrane protein</topology>
    </subcellularLocation>
</comment>
<evidence type="ECO:0000256" key="5">
    <source>
        <dbReference type="ARBA" id="ARBA00022857"/>
    </source>
</evidence>
<dbReference type="Pfam" id="PF07993">
    <property type="entry name" value="NAD_binding_4"/>
    <property type="match status" value="1"/>
</dbReference>
<gene>
    <name evidence="13" type="ORF">PPYR_02765</name>
</gene>
<dbReference type="GO" id="GO:0102965">
    <property type="term" value="F:alcohol-forming long-chain fatty acyl-CoA reductase activity"/>
    <property type="evidence" value="ECO:0007669"/>
    <property type="project" value="UniProtKB-EC"/>
</dbReference>
<dbReference type="GO" id="GO:0005777">
    <property type="term" value="C:peroxisome"/>
    <property type="evidence" value="ECO:0007669"/>
    <property type="project" value="TreeGrafter"/>
</dbReference>
<accession>A0A5N4A0W2</accession>
<evidence type="ECO:0000256" key="10">
    <source>
        <dbReference type="RuleBase" id="RU363097"/>
    </source>
</evidence>
<keyword evidence="14" id="KW-1185">Reference proteome</keyword>
<protein>
    <recommendedName>
        <fullName evidence="10">Fatty acyl-CoA reductase</fullName>
        <ecNumber evidence="10">1.2.1.84</ecNumber>
    </recommendedName>
</protein>
<dbReference type="OrthoDB" id="429813at2759"/>
<dbReference type="PANTHER" id="PTHR11011:SF60">
    <property type="entry name" value="FATTY ACYL-COA REDUCTASE-RELATED"/>
    <property type="match status" value="1"/>
</dbReference>
<keyword evidence="5 10" id="KW-0521">NADP</keyword>
<keyword evidence="6 10" id="KW-1133">Transmembrane helix</keyword>
<dbReference type="GO" id="GO:0080019">
    <property type="term" value="F:alcohol-forming very long-chain fatty acyl-CoA reductase activity"/>
    <property type="evidence" value="ECO:0007669"/>
    <property type="project" value="InterPro"/>
</dbReference>
<comment type="catalytic activity">
    <reaction evidence="9 10">
        <text>a long-chain fatty acyl-CoA + 2 NADPH + 2 H(+) = a long-chain primary fatty alcohol + 2 NADP(+) + CoA</text>
        <dbReference type="Rhea" id="RHEA:52716"/>
        <dbReference type="ChEBI" id="CHEBI:15378"/>
        <dbReference type="ChEBI" id="CHEBI:57287"/>
        <dbReference type="ChEBI" id="CHEBI:57783"/>
        <dbReference type="ChEBI" id="CHEBI:58349"/>
        <dbReference type="ChEBI" id="CHEBI:77396"/>
        <dbReference type="ChEBI" id="CHEBI:83139"/>
        <dbReference type="EC" id="1.2.1.84"/>
    </reaction>
</comment>
<dbReference type="InterPro" id="IPR013120">
    <property type="entry name" value="FAR_NAD-bd"/>
</dbReference>
<dbReference type="SUPFAM" id="SSF51735">
    <property type="entry name" value="NAD(P)-binding Rossmann-fold domains"/>
    <property type="match status" value="1"/>
</dbReference>
<feature type="domain" description="Fatty acyl-CoA reductase C-terminal" evidence="11">
    <location>
        <begin position="376"/>
        <end position="468"/>
    </location>
</feature>
<dbReference type="InParanoid" id="A0A5N4A0W2"/>
<proteinExistence type="inferred from homology"/>
<dbReference type="InterPro" id="IPR033640">
    <property type="entry name" value="FAR_C"/>
</dbReference>
<dbReference type="EC" id="1.2.1.84" evidence="10"/>
<feature type="transmembrane region" description="Helical" evidence="10">
    <location>
        <begin position="485"/>
        <end position="506"/>
    </location>
</feature>
<evidence type="ECO:0000256" key="6">
    <source>
        <dbReference type="ARBA" id="ARBA00022989"/>
    </source>
</evidence>
<evidence type="ECO:0000256" key="4">
    <source>
        <dbReference type="ARBA" id="ARBA00022692"/>
    </source>
</evidence>
<evidence type="ECO:0000256" key="2">
    <source>
        <dbReference type="ARBA" id="ARBA00005928"/>
    </source>
</evidence>
<evidence type="ECO:0000259" key="12">
    <source>
        <dbReference type="Pfam" id="PF07993"/>
    </source>
</evidence>
<evidence type="ECO:0000256" key="7">
    <source>
        <dbReference type="ARBA" id="ARBA00023098"/>
    </source>
</evidence>
<evidence type="ECO:0000256" key="8">
    <source>
        <dbReference type="ARBA" id="ARBA00023136"/>
    </source>
</evidence>
<keyword evidence="3 10" id="KW-0444">Lipid biosynthesis</keyword>
<evidence type="ECO:0000256" key="9">
    <source>
        <dbReference type="ARBA" id="ARBA00052530"/>
    </source>
</evidence>
<feature type="domain" description="Thioester reductase (TE)" evidence="12">
    <location>
        <begin position="37"/>
        <end position="306"/>
    </location>
</feature>
<evidence type="ECO:0000259" key="11">
    <source>
        <dbReference type="Pfam" id="PF03015"/>
    </source>
</evidence>
<dbReference type="AlphaFoldDB" id="A0A5N4A0W2"/>
<dbReference type="PANTHER" id="PTHR11011">
    <property type="entry name" value="MALE STERILITY PROTEIN 2-RELATED"/>
    <property type="match status" value="1"/>
</dbReference>
<keyword evidence="4 10" id="KW-0812">Transmembrane</keyword>
<sequence>MEQILTSHIFPNDDNVKVADEGNSEIQQFYAGGTVFVTGATGFLGKLLVEKLLRTCRGVRRIYVLVRSKKELSEEERIVKLFDEPVFDEIKRNYRDAFEKVRVLPGDMLLPNLGMSEADREILRQEVNFIFHVGATVRFDENLRVSTYINVRATWDLLRLAQQAPNLRVFIHVSTAFIVPMLQHTQEKRYEPKISAENLIHLVETMEPEQLDKITPGLIGEWPNTYTFTKVIAEDVIIRKAEGLRYAIVRPSLVISTSREPVPGWVDNFMGITGLVIGLELGLLHVAMGNYYRVVDAVPADYVINNTLAVGWYTEVKGIDSIYNYVSSVQKPLTADLGDRLIQKSMANCPTIHQFWHKFKIVTQSKLTFAMAHFLFHVLIGYIVDFINVVNGKKPFATKKIKRAKVRVDMVNYFVQKEATFSNNNTQLVWKTLTSKDKQLFFFDMGSHSWEDYSVTYGPGLRVYLLKDPMETIPKAKRRQLKLKVVHYTLASVLILIIYFLLRFLLSKLLF</sequence>
<dbReference type="GO" id="GO:0035336">
    <property type="term" value="P:long-chain fatty-acyl-CoA metabolic process"/>
    <property type="evidence" value="ECO:0007669"/>
    <property type="project" value="TreeGrafter"/>
</dbReference>
<evidence type="ECO:0000256" key="3">
    <source>
        <dbReference type="ARBA" id="ARBA00022516"/>
    </source>
</evidence>
<feature type="transmembrane region" description="Helical" evidence="10">
    <location>
        <begin position="367"/>
        <end position="390"/>
    </location>
</feature>
<reference evidence="13 14" key="1">
    <citation type="journal article" date="2018" name="Elife">
        <title>Firefly genomes illuminate parallel origins of bioluminescence in beetles.</title>
        <authorList>
            <person name="Fallon T.R."/>
            <person name="Lower S.E."/>
            <person name="Chang C.H."/>
            <person name="Bessho-Uehara M."/>
            <person name="Martin G.J."/>
            <person name="Bewick A.J."/>
            <person name="Behringer M."/>
            <person name="Debat H.J."/>
            <person name="Wong I."/>
            <person name="Day J.C."/>
            <person name="Suvorov A."/>
            <person name="Silva C.J."/>
            <person name="Stanger-Hall K.F."/>
            <person name="Hall D.W."/>
            <person name="Schmitz R.J."/>
            <person name="Nelson D.R."/>
            <person name="Lewis S.M."/>
            <person name="Shigenobu S."/>
            <person name="Bybee S.M."/>
            <person name="Larracuente A.M."/>
            <person name="Oba Y."/>
            <person name="Weng J.K."/>
        </authorList>
    </citation>
    <scope>NUCLEOTIDE SEQUENCE [LARGE SCALE GENOMIC DNA]</scope>
    <source>
        <strain evidence="13">1611_PpyrPB1</strain>
        <tissue evidence="13">Whole body</tissue>
    </source>
</reference>
<comment type="similarity">
    <text evidence="2 10">Belongs to the fatty acyl-CoA reductase family.</text>
</comment>
<evidence type="ECO:0000256" key="1">
    <source>
        <dbReference type="ARBA" id="ARBA00004141"/>
    </source>
</evidence>
<keyword evidence="8 10" id="KW-0472">Membrane</keyword>
<dbReference type="CDD" id="cd09071">
    <property type="entry name" value="FAR_C"/>
    <property type="match status" value="1"/>
</dbReference>
<keyword evidence="10" id="KW-0560">Oxidoreductase</keyword>
<dbReference type="CDD" id="cd05236">
    <property type="entry name" value="FAR-N_SDR_e"/>
    <property type="match status" value="1"/>
</dbReference>
<evidence type="ECO:0000313" key="13">
    <source>
        <dbReference type="EMBL" id="KAB0790965.1"/>
    </source>
</evidence>
<dbReference type="FunFam" id="3.40.50.720:FF:000143">
    <property type="entry name" value="Fatty acyl-CoA reductase"/>
    <property type="match status" value="1"/>
</dbReference>